<dbReference type="GO" id="GO:0030313">
    <property type="term" value="C:cell envelope"/>
    <property type="evidence" value="ECO:0007669"/>
    <property type="project" value="UniProtKB-SubCell"/>
</dbReference>
<dbReference type="InterPro" id="IPR012480">
    <property type="entry name" value="Hepar_II_III_C"/>
</dbReference>
<dbReference type="Pfam" id="PF07940">
    <property type="entry name" value="Hepar_II_III_C"/>
    <property type="match status" value="1"/>
</dbReference>
<evidence type="ECO:0000259" key="2">
    <source>
        <dbReference type="Pfam" id="PF07940"/>
    </source>
</evidence>
<name>A0A9D1LRW4_9FIRM</name>
<evidence type="ECO:0000256" key="1">
    <source>
        <dbReference type="ARBA" id="ARBA00004196"/>
    </source>
</evidence>
<evidence type="ECO:0000313" key="4">
    <source>
        <dbReference type="Proteomes" id="UP000824123"/>
    </source>
</evidence>
<gene>
    <name evidence="3" type="ORF">IAC59_06535</name>
</gene>
<sequence>MSALLEHLDEIMVSLRPRSEFRPLPPASDREAWSAVRQKTAATAIGRAEKYVGFAWPVIYATDIMLAATGGDARAFASKYNYRRTALSALALAEALEGKGRFLGDIINLCVMICEETAWTLPENLTRPDGTRDCMADIERPTLDIGAARTGALLATALYLHRDKFREASPLISVRVEREITLRVIDPFLNAAQLNYVRGGEAMTAEGIKECLVALLLTEREDRYRWGGVKRAMKLLDACLDALPGDGGIPGDMGAFEAVAGCLMEALALINEASGGNTSFFTISALRCMGEYIVGNHIDLDYFNCPGDCPAHLRLDAGLAYRCGELICSDELCSLGAYLLSLSDEGVSAAATLLRGARTALGESAMLRHDARPPMPMDYYLRSEALLCARERTGSSSGFFVSLCGGANLPGSHADSGNMALYCDGEPVLPDLGEIEYARALNPDERAALWETQSQYHNLPVINNQPQSMGAQFQAIEPIWELAPERSRATLDISRAYPDEAGVLTWQRTVALMRNERPCVRLWEIAEFKGDSNDIEYNFITTHRPYLGRNSVELGNVVMSWETEGKLECDVQELPPRQSSAYDPEGLYGKWLLTLCGRTLFRMVLTQRAAPRRFDVCFTFTRKSNA</sequence>
<feature type="domain" description="Heparinase II/III-like C-terminal" evidence="2">
    <location>
        <begin position="411"/>
        <end position="516"/>
    </location>
</feature>
<comment type="caution">
    <text evidence="3">The sequence shown here is derived from an EMBL/GenBank/DDBJ whole genome shotgun (WGS) entry which is preliminary data.</text>
</comment>
<proteinExistence type="predicted"/>
<reference evidence="3" key="1">
    <citation type="submission" date="2020-10" db="EMBL/GenBank/DDBJ databases">
        <authorList>
            <person name="Gilroy R."/>
        </authorList>
    </citation>
    <scope>NUCLEOTIDE SEQUENCE</scope>
    <source>
        <strain evidence="3">ChiSxjej2B14-8506</strain>
    </source>
</reference>
<dbReference type="Gene3D" id="2.70.98.70">
    <property type="match status" value="1"/>
</dbReference>
<comment type="subcellular location">
    <subcellularLocation>
        <location evidence="1">Cell envelope</location>
    </subcellularLocation>
</comment>
<dbReference type="AlphaFoldDB" id="A0A9D1LRW4"/>
<dbReference type="Proteomes" id="UP000824123">
    <property type="component" value="Unassembled WGS sequence"/>
</dbReference>
<evidence type="ECO:0000313" key="3">
    <source>
        <dbReference type="EMBL" id="HIU46899.1"/>
    </source>
</evidence>
<organism evidence="3 4">
    <name type="scientific">Candidatus Fimadaptatus faecigallinarum</name>
    <dbReference type="NCBI Taxonomy" id="2840814"/>
    <lineage>
        <taxon>Bacteria</taxon>
        <taxon>Bacillati</taxon>
        <taxon>Bacillota</taxon>
        <taxon>Clostridia</taxon>
        <taxon>Eubacteriales</taxon>
        <taxon>Candidatus Fimadaptatus</taxon>
    </lineage>
</organism>
<reference evidence="3" key="2">
    <citation type="journal article" date="2021" name="PeerJ">
        <title>Extensive microbial diversity within the chicken gut microbiome revealed by metagenomics and culture.</title>
        <authorList>
            <person name="Gilroy R."/>
            <person name="Ravi A."/>
            <person name="Getino M."/>
            <person name="Pursley I."/>
            <person name="Horton D.L."/>
            <person name="Alikhan N.F."/>
            <person name="Baker D."/>
            <person name="Gharbi K."/>
            <person name="Hall N."/>
            <person name="Watson M."/>
            <person name="Adriaenssens E.M."/>
            <person name="Foster-Nyarko E."/>
            <person name="Jarju S."/>
            <person name="Secka A."/>
            <person name="Antonio M."/>
            <person name="Oren A."/>
            <person name="Chaudhuri R.R."/>
            <person name="La Ragione R."/>
            <person name="Hildebrand F."/>
            <person name="Pallen M.J."/>
        </authorList>
    </citation>
    <scope>NUCLEOTIDE SEQUENCE</scope>
    <source>
        <strain evidence="3">ChiSxjej2B14-8506</strain>
    </source>
</reference>
<accession>A0A9D1LRW4</accession>
<dbReference type="Gene3D" id="1.50.10.100">
    <property type="entry name" value="Chondroitin AC/alginate lyase"/>
    <property type="match status" value="1"/>
</dbReference>
<protein>
    <submittedName>
        <fullName evidence="3">Heparinase II/III family protein</fullName>
    </submittedName>
</protein>
<dbReference type="InterPro" id="IPR008929">
    <property type="entry name" value="Chondroitin_lyas"/>
</dbReference>
<dbReference type="GO" id="GO:0016829">
    <property type="term" value="F:lyase activity"/>
    <property type="evidence" value="ECO:0007669"/>
    <property type="project" value="InterPro"/>
</dbReference>
<dbReference type="EMBL" id="DVNK01000039">
    <property type="protein sequence ID" value="HIU46899.1"/>
    <property type="molecule type" value="Genomic_DNA"/>
</dbReference>